<proteinExistence type="predicted"/>
<dbReference type="HOGENOM" id="CLU_958970_0_0_7"/>
<evidence type="ECO:0000313" key="1">
    <source>
        <dbReference type="EMBL" id="ACD93748.1"/>
    </source>
</evidence>
<organism evidence="1 2">
    <name type="scientific">Trichlorobacter lovleyi (strain ATCC BAA-1151 / DSM 17278 / SZ)</name>
    <name type="common">Geobacter lovleyi</name>
    <dbReference type="NCBI Taxonomy" id="398767"/>
    <lineage>
        <taxon>Bacteria</taxon>
        <taxon>Pseudomonadati</taxon>
        <taxon>Thermodesulfobacteriota</taxon>
        <taxon>Desulfuromonadia</taxon>
        <taxon>Geobacterales</taxon>
        <taxon>Geobacteraceae</taxon>
        <taxon>Trichlorobacter</taxon>
    </lineage>
</organism>
<dbReference type="STRING" id="398767.Glov_0010"/>
<dbReference type="EMBL" id="CP001089">
    <property type="protein sequence ID" value="ACD93748.1"/>
    <property type="molecule type" value="Genomic_DNA"/>
</dbReference>
<sequence length="295" mass="32109">MDRRTFLTTMLQGSLASVALPNRLASLLAPPHATFHQAPTNYQQNLHISAIGIGTFGSSCTHLLTNSARKLHCYQLDFTQQHYGAADILRVVTAYPQTDLLFVFADTRQKRSANILKASLESASASGIQTVVIGPSQSTHWLLHTLAESNALYCTESDPIAASSLVTTLYDFANYGNLDGVVAADVNGYVKAILQKGNWSVFASSYATGPTRGSLASQSVLALLEQQVSDSDIYSGAIACIYCNSATYFNDFDQATIELFRFFLPNSTNKFNIIYNYVIDDSLYDSARVAVLAII</sequence>
<reference evidence="1 2" key="1">
    <citation type="submission" date="2008-05" db="EMBL/GenBank/DDBJ databases">
        <title>Complete sequence of chromosome of Geobacter lovleyi SZ.</title>
        <authorList>
            <consortium name="US DOE Joint Genome Institute"/>
            <person name="Lucas S."/>
            <person name="Copeland A."/>
            <person name="Lapidus A."/>
            <person name="Glavina del Rio T."/>
            <person name="Dalin E."/>
            <person name="Tice H."/>
            <person name="Bruce D."/>
            <person name="Goodwin L."/>
            <person name="Pitluck S."/>
            <person name="Chertkov O."/>
            <person name="Meincke L."/>
            <person name="Brettin T."/>
            <person name="Detter J.C."/>
            <person name="Han C."/>
            <person name="Tapia R."/>
            <person name="Kuske C.R."/>
            <person name="Schmutz J."/>
            <person name="Larimer F."/>
            <person name="Land M."/>
            <person name="Hauser L."/>
            <person name="Kyrpides N."/>
            <person name="Mikhailova N."/>
            <person name="Sung Y."/>
            <person name="Fletcher K.E."/>
            <person name="Ritalahti K.M."/>
            <person name="Loeffler F.E."/>
            <person name="Richardson P."/>
        </authorList>
    </citation>
    <scope>NUCLEOTIDE SEQUENCE [LARGE SCALE GENOMIC DNA]</scope>
    <source>
        <strain evidence="2">ATCC BAA-1151 / DSM 17278 / SZ</strain>
    </source>
</reference>
<keyword evidence="2" id="KW-1185">Reference proteome</keyword>
<name>B3E8P5_TRIL1</name>
<dbReference type="AlphaFoldDB" id="B3E8P5"/>
<accession>B3E8P5</accession>
<evidence type="ECO:0000313" key="2">
    <source>
        <dbReference type="Proteomes" id="UP000002420"/>
    </source>
</evidence>
<dbReference type="KEGG" id="glo:Glov_0010"/>
<protein>
    <submittedName>
        <fullName evidence="1">Uncharacterized protein</fullName>
    </submittedName>
</protein>
<dbReference type="Proteomes" id="UP000002420">
    <property type="component" value="Chromosome"/>
</dbReference>
<dbReference type="RefSeq" id="WP_012468107.1">
    <property type="nucleotide sequence ID" value="NC_010814.1"/>
</dbReference>
<gene>
    <name evidence="1" type="ordered locus">Glov_0010</name>
</gene>